<feature type="domain" description="Methyltransferase" evidence="1">
    <location>
        <begin position="41"/>
        <end position="84"/>
    </location>
</feature>
<dbReference type="Gene3D" id="3.40.50.150">
    <property type="entry name" value="Vaccinia Virus protein VP39"/>
    <property type="match status" value="1"/>
</dbReference>
<proteinExistence type="predicted"/>
<reference evidence="2 3" key="1">
    <citation type="submission" date="2021-03" db="EMBL/GenBank/DDBJ databases">
        <title>Genomic Encyclopedia of Type Strains, Phase IV (KMG-IV): sequencing the most valuable type-strain genomes for metagenomic binning, comparative biology and taxonomic classification.</title>
        <authorList>
            <person name="Goeker M."/>
        </authorList>
    </citation>
    <scope>NUCLEOTIDE SEQUENCE [LARGE SCALE GENOMIC DNA]</scope>
    <source>
        <strain evidence="2 3">DSM 26806</strain>
    </source>
</reference>
<name>A0ABS4JML2_9BACL</name>
<protein>
    <submittedName>
        <fullName evidence="2">2-polyprenyl-3-methyl-5-hydroxy-6-metoxy-1, 4-benzoquinol methylase</fullName>
    </submittedName>
</protein>
<keyword evidence="2" id="KW-0489">Methyltransferase</keyword>
<dbReference type="GO" id="GO:0032259">
    <property type="term" value="P:methylation"/>
    <property type="evidence" value="ECO:0007669"/>
    <property type="project" value="UniProtKB-KW"/>
</dbReference>
<dbReference type="CDD" id="cd02440">
    <property type="entry name" value="AdoMet_MTases"/>
    <property type="match status" value="1"/>
</dbReference>
<dbReference type="InterPro" id="IPR029063">
    <property type="entry name" value="SAM-dependent_MTases_sf"/>
</dbReference>
<keyword evidence="2" id="KW-0808">Transferase</keyword>
<evidence type="ECO:0000313" key="2">
    <source>
        <dbReference type="EMBL" id="MBP2002241.1"/>
    </source>
</evidence>
<dbReference type="Pfam" id="PF13649">
    <property type="entry name" value="Methyltransf_25"/>
    <property type="match status" value="1"/>
</dbReference>
<dbReference type="GO" id="GO:0008168">
    <property type="term" value="F:methyltransferase activity"/>
    <property type="evidence" value="ECO:0007669"/>
    <property type="project" value="UniProtKB-KW"/>
</dbReference>
<dbReference type="RefSeq" id="WP_245339408.1">
    <property type="nucleotide sequence ID" value="NZ_JAGGLD010000007.1"/>
</dbReference>
<dbReference type="InterPro" id="IPR041698">
    <property type="entry name" value="Methyltransf_25"/>
</dbReference>
<dbReference type="SUPFAM" id="SSF53335">
    <property type="entry name" value="S-adenosyl-L-methionine-dependent methyltransferases"/>
    <property type="match status" value="1"/>
</dbReference>
<gene>
    <name evidence="2" type="ORF">J2Z69_003313</name>
</gene>
<dbReference type="Proteomes" id="UP001519288">
    <property type="component" value="Unassembled WGS sequence"/>
</dbReference>
<accession>A0ABS4JML2</accession>
<keyword evidence="3" id="KW-1185">Reference proteome</keyword>
<organism evidence="2 3">
    <name type="scientific">Paenibacillus shirakamiensis</name>
    <dbReference type="NCBI Taxonomy" id="1265935"/>
    <lineage>
        <taxon>Bacteria</taxon>
        <taxon>Bacillati</taxon>
        <taxon>Bacillota</taxon>
        <taxon>Bacilli</taxon>
        <taxon>Bacillales</taxon>
        <taxon>Paenibacillaceae</taxon>
        <taxon>Paenibacillus</taxon>
    </lineage>
</organism>
<evidence type="ECO:0000259" key="1">
    <source>
        <dbReference type="Pfam" id="PF13649"/>
    </source>
</evidence>
<evidence type="ECO:0000313" key="3">
    <source>
        <dbReference type="Proteomes" id="UP001519288"/>
    </source>
</evidence>
<comment type="caution">
    <text evidence="2">The sequence shown here is derived from an EMBL/GenBank/DDBJ whole genome shotgun (WGS) entry which is preliminary data.</text>
</comment>
<sequence>MKRVIDYYSQSDEWGRLDREPLEFIINLHYMQQYLRRGMKVLDNGAGPGKYAMELAKRGFTVTLSDLTPELVDQAQHKAAELGLMSHTIP</sequence>
<dbReference type="EMBL" id="JAGGLD010000007">
    <property type="protein sequence ID" value="MBP2002241.1"/>
    <property type="molecule type" value="Genomic_DNA"/>
</dbReference>